<sequence length="326" mass="36743">MSTKKSNKLIRSLDTTKSIKPTMPEKLVVNPSRYISNYNKSIQNRYSDNRSVSRNSKNNTKTNVNILLILIIVFAIAGVILVILHFEKDIFNTIPDPPTQATLSTTSITSHQEEPKREQKEEVFFVTSDKDENKFDKIKAEAVCKALGTDGKTVRLATYTDLLDYTNRKGPVANWCEYGWLIDNREGKTGKDILGFYPNKNDICNTNTTPKSAVNVKDGDTQGKIDVIAGPQADELGGVETQLKLGVNCYGMKPDMSPEFKEALLKKRETAAAQKKKEEENKSKQLTLYRQSNIAQFNKDEDLWSANIPNEEYLKDPICDNSRESC</sequence>
<accession>A0A6C0EGR1</accession>
<dbReference type="AlphaFoldDB" id="A0A6C0EGR1"/>
<dbReference type="EMBL" id="MN738842">
    <property type="protein sequence ID" value="QHT27781.1"/>
    <property type="molecule type" value="Genomic_DNA"/>
</dbReference>
<organism evidence="2">
    <name type="scientific">viral metagenome</name>
    <dbReference type="NCBI Taxonomy" id="1070528"/>
    <lineage>
        <taxon>unclassified sequences</taxon>
        <taxon>metagenomes</taxon>
        <taxon>organismal metagenomes</taxon>
    </lineage>
</organism>
<evidence type="ECO:0008006" key="3">
    <source>
        <dbReference type="Google" id="ProtNLM"/>
    </source>
</evidence>
<evidence type="ECO:0000313" key="2">
    <source>
        <dbReference type="EMBL" id="QHT27781.1"/>
    </source>
</evidence>
<name>A0A6C0EGR1_9ZZZZ</name>
<protein>
    <recommendedName>
        <fullName evidence="3">Link domain-containing protein</fullName>
    </recommendedName>
</protein>
<proteinExistence type="predicted"/>
<keyword evidence="1" id="KW-0812">Transmembrane</keyword>
<feature type="transmembrane region" description="Helical" evidence="1">
    <location>
        <begin position="64"/>
        <end position="86"/>
    </location>
</feature>
<evidence type="ECO:0000256" key="1">
    <source>
        <dbReference type="SAM" id="Phobius"/>
    </source>
</evidence>
<keyword evidence="1" id="KW-1133">Transmembrane helix</keyword>
<keyword evidence="1" id="KW-0472">Membrane</keyword>
<reference evidence="2" key="1">
    <citation type="journal article" date="2020" name="Nature">
        <title>Giant virus diversity and host interactions through global metagenomics.</title>
        <authorList>
            <person name="Schulz F."/>
            <person name="Roux S."/>
            <person name="Paez-Espino D."/>
            <person name="Jungbluth S."/>
            <person name="Walsh D.A."/>
            <person name="Denef V.J."/>
            <person name="McMahon K.D."/>
            <person name="Konstantinidis K.T."/>
            <person name="Eloe-Fadrosh E.A."/>
            <person name="Kyrpides N.C."/>
            <person name="Woyke T."/>
        </authorList>
    </citation>
    <scope>NUCLEOTIDE SEQUENCE</scope>
    <source>
        <strain evidence="2">GVMAG-M-3300000115-19</strain>
    </source>
</reference>